<dbReference type="EMBL" id="AZBU02000006">
    <property type="protein sequence ID" value="TKR72193.1"/>
    <property type="molecule type" value="Genomic_DNA"/>
</dbReference>
<reference evidence="7 8" key="1">
    <citation type="journal article" date="2015" name="Genome Biol.">
        <title>Comparative genomics of Steinernema reveals deeply conserved gene regulatory networks.</title>
        <authorList>
            <person name="Dillman A.R."/>
            <person name="Macchietto M."/>
            <person name="Porter C.F."/>
            <person name="Rogers A."/>
            <person name="Williams B."/>
            <person name="Antoshechkin I."/>
            <person name="Lee M.M."/>
            <person name="Goodwin Z."/>
            <person name="Lu X."/>
            <person name="Lewis E.E."/>
            <person name="Goodrich-Blair H."/>
            <person name="Stock S.P."/>
            <person name="Adams B.J."/>
            <person name="Sternberg P.W."/>
            <person name="Mortazavi A."/>
        </authorList>
    </citation>
    <scope>NUCLEOTIDE SEQUENCE [LARGE SCALE GENOMIC DNA]</scope>
    <source>
        <strain evidence="7 8">ALL</strain>
    </source>
</reference>
<evidence type="ECO:0000256" key="2">
    <source>
        <dbReference type="ARBA" id="ARBA00022448"/>
    </source>
</evidence>
<dbReference type="Proteomes" id="UP000298663">
    <property type="component" value="Unassembled WGS sequence"/>
</dbReference>
<evidence type="ECO:0000256" key="6">
    <source>
        <dbReference type="SAM" id="Phobius"/>
    </source>
</evidence>
<feature type="transmembrane region" description="Helical" evidence="6">
    <location>
        <begin position="43"/>
        <end position="68"/>
    </location>
</feature>
<dbReference type="SUPFAM" id="SSF103473">
    <property type="entry name" value="MFS general substrate transporter"/>
    <property type="match status" value="1"/>
</dbReference>
<dbReference type="AlphaFoldDB" id="A0A4U5MS40"/>
<evidence type="ECO:0000313" key="7">
    <source>
        <dbReference type="EMBL" id="TKR72193.1"/>
    </source>
</evidence>
<sequence>MSSSGTTQWRNVYIVGLLSIFDKLQFGYFFWSLWPYLRQLDSAVSPSFVGICFALTGFGEVVSSPLLGWYSDRSNGVLKGLLFSYGISLFGNVLYLFAKILPEIVRLPAALFARFIVGAGTANRAICFSYTAAISTMEDRSRVVSIVNGAMAIGMTMGPGVQAAVNFMKVSKLDFFGLVIDVNNVNIIMGILTNLLCIVLVSVFLNDSQGEIKKKNNKDMEQGGVKPLDISLDKIAIGICILSRINRFFINANFKSIGLLYSEVMFNYTQLQALIVNSNISVVTSILVVILFFICGFTNFTKKLNNRIVTIVCLSLTLVYHILTMPWPFIQGRLPYCERNSSSDAKPSWCDSIPPISEYVYFGGYVLINGLVLPLSGNSTKIILSKLLGKRKQGKIQGLAQSIGSTAKVLGPILLSFLFTHFGPQSNWILEILFLVVLVGLWVATYKRMKTPS</sequence>
<feature type="transmembrane region" description="Helical" evidence="6">
    <location>
        <begin position="274"/>
        <end position="296"/>
    </location>
</feature>
<evidence type="ECO:0000256" key="1">
    <source>
        <dbReference type="ARBA" id="ARBA00004127"/>
    </source>
</evidence>
<evidence type="ECO:0000256" key="4">
    <source>
        <dbReference type="ARBA" id="ARBA00022989"/>
    </source>
</evidence>
<proteinExistence type="predicted"/>
<dbReference type="InterPro" id="IPR036259">
    <property type="entry name" value="MFS_trans_sf"/>
</dbReference>
<feature type="transmembrane region" description="Helical" evidence="6">
    <location>
        <begin position="143"/>
        <end position="165"/>
    </location>
</feature>
<gene>
    <name evidence="7" type="ORF">L596_019683</name>
</gene>
<reference evidence="7 8" key="2">
    <citation type="journal article" date="2019" name="G3 (Bethesda)">
        <title>Hybrid Assembly of the Genome of the Entomopathogenic Nematode Steinernema carpocapsae Identifies the X-Chromosome.</title>
        <authorList>
            <person name="Serra L."/>
            <person name="Macchietto M."/>
            <person name="Macias-Munoz A."/>
            <person name="McGill C.J."/>
            <person name="Rodriguez I.M."/>
            <person name="Rodriguez B."/>
            <person name="Murad R."/>
            <person name="Mortazavi A."/>
        </authorList>
    </citation>
    <scope>NUCLEOTIDE SEQUENCE [LARGE SCALE GENOMIC DNA]</scope>
    <source>
        <strain evidence="7 8">ALL</strain>
    </source>
</reference>
<feature type="transmembrane region" description="Helical" evidence="6">
    <location>
        <begin position="398"/>
        <end position="422"/>
    </location>
</feature>
<keyword evidence="3 6" id="KW-0812">Transmembrane</keyword>
<feature type="transmembrane region" description="Helical" evidence="6">
    <location>
        <begin position="428"/>
        <end position="446"/>
    </location>
</feature>
<feature type="transmembrane region" description="Helical" evidence="6">
    <location>
        <begin position="308"/>
        <end position="330"/>
    </location>
</feature>
<feature type="transmembrane region" description="Helical" evidence="6">
    <location>
        <begin position="359"/>
        <end position="377"/>
    </location>
</feature>
<dbReference type="PANTHER" id="PTHR23510:SF3">
    <property type="entry name" value="MAJOR FACILITATOR SUPERFAMILY DOMAIN-CONTAINING PROTEIN 8"/>
    <property type="match status" value="1"/>
</dbReference>
<organism evidence="7 8">
    <name type="scientific">Steinernema carpocapsae</name>
    <name type="common">Entomopathogenic nematode</name>
    <dbReference type="NCBI Taxonomy" id="34508"/>
    <lineage>
        <taxon>Eukaryota</taxon>
        <taxon>Metazoa</taxon>
        <taxon>Ecdysozoa</taxon>
        <taxon>Nematoda</taxon>
        <taxon>Chromadorea</taxon>
        <taxon>Rhabditida</taxon>
        <taxon>Tylenchina</taxon>
        <taxon>Panagrolaimomorpha</taxon>
        <taxon>Strongyloidoidea</taxon>
        <taxon>Steinernematidae</taxon>
        <taxon>Steinernema</taxon>
    </lineage>
</organism>
<dbReference type="GO" id="GO:0012505">
    <property type="term" value="C:endomembrane system"/>
    <property type="evidence" value="ECO:0007669"/>
    <property type="project" value="UniProtKB-SubCell"/>
</dbReference>
<dbReference type="GO" id="GO:0005765">
    <property type="term" value="C:lysosomal membrane"/>
    <property type="evidence" value="ECO:0007669"/>
    <property type="project" value="TreeGrafter"/>
</dbReference>
<evidence type="ECO:0008006" key="9">
    <source>
        <dbReference type="Google" id="ProtNLM"/>
    </source>
</evidence>
<dbReference type="OrthoDB" id="370281at2759"/>
<feature type="transmembrane region" description="Helical" evidence="6">
    <location>
        <begin position="80"/>
        <end position="98"/>
    </location>
</feature>
<evidence type="ECO:0000256" key="5">
    <source>
        <dbReference type="ARBA" id="ARBA00023136"/>
    </source>
</evidence>
<comment type="caution">
    <text evidence="7">The sequence shown here is derived from an EMBL/GenBank/DDBJ whole genome shotgun (WGS) entry which is preliminary data.</text>
</comment>
<evidence type="ECO:0000313" key="8">
    <source>
        <dbReference type="Proteomes" id="UP000298663"/>
    </source>
</evidence>
<protein>
    <recommendedName>
        <fullName evidence="9">Major facilitator superfamily (MFS) profile domain-containing protein</fullName>
    </recommendedName>
</protein>
<evidence type="ECO:0000256" key="3">
    <source>
        <dbReference type="ARBA" id="ARBA00022692"/>
    </source>
</evidence>
<keyword evidence="8" id="KW-1185">Reference proteome</keyword>
<dbReference type="InterPro" id="IPR011701">
    <property type="entry name" value="MFS"/>
</dbReference>
<dbReference type="Gene3D" id="1.20.1250.20">
    <property type="entry name" value="MFS general substrate transporter like domains"/>
    <property type="match status" value="1"/>
</dbReference>
<feature type="transmembrane region" description="Helical" evidence="6">
    <location>
        <begin position="12"/>
        <end position="31"/>
    </location>
</feature>
<feature type="transmembrane region" description="Helical" evidence="6">
    <location>
        <begin position="185"/>
        <end position="205"/>
    </location>
</feature>
<name>A0A4U5MS40_STECR</name>
<dbReference type="InterPro" id="IPR051068">
    <property type="entry name" value="MFS_Domain-Containing_Protein"/>
</dbReference>
<dbReference type="Pfam" id="PF07690">
    <property type="entry name" value="MFS_1"/>
    <property type="match status" value="1"/>
</dbReference>
<dbReference type="STRING" id="34508.A0A4U5MS40"/>
<keyword evidence="5 6" id="KW-0472">Membrane</keyword>
<dbReference type="GO" id="GO:0022857">
    <property type="term" value="F:transmembrane transporter activity"/>
    <property type="evidence" value="ECO:0007669"/>
    <property type="project" value="InterPro"/>
</dbReference>
<feature type="transmembrane region" description="Helical" evidence="6">
    <location>
        <begin position="104"/>
        <end position="122"/>
    </location>
</feature>
<keyword evidence="4 6" id="KW-1133">Transmembrane helix</keyword>
<accession>A0A4U5MS40</accession>
<dbReference type="PANTHER" id="PTHR23510">
    <property type="entry name" value="INNER MEMBRANE TRANSPORT PROTEIN YAJR"/>
    <property type="match status" value="1"/>
</dbReference>
<keyword evidence="2" id="KW-0813">Transport</keyword>
<comment type="subcellular location">
    <subcellularLocation>
        <location evidence="1">Endomembrane system</location>
        <topology evidence="1">Multi-pass membrane protein</topology>
    </subcellularLocation>
</comment>